<accession>A0A9N9Z7Z9</accession>
<evidence type="ECO:0000313" key="2">
    <source>
        <dbReference type="Proteomes" id="UP000775872"/>
    </source>
</evidence>
<organism evidence="1 2">
    <name type="scientific">Clonostachys solani</name>
    <dbReference type="NCBI Taxonomy" id="160281"/>
    <lineage>
        <taxon>Eukaryota</taxon>
        <taxon>Fungi</taxon>
        <taxon>Dikarya</taxon>
        <taxon>Ascomycota</taxon>
        <taxon>Pezizomycotina</taxon>
        <taxon>Sordariomycetes</taxon>
        <taxon>Hypocreomycetidae</taxon>
        <taxon>Hypocreales</taxon>
        <taxon>Bionectriaceae</taxon>
        <taxon>Clonostachys</taxon>
    </lineage>
</organism>
<evidence type="ECO:0000313" key="1">
    <source>
        <dbReference type="EMBL" id="CAH0050697.1"/>
    </source>
</evidence>
<dbReference type="AlphaFoldDB" id="A0A9N9Z7Z9"/>
<gene>
    <name evidence="1" type="ORF">CSOL1703_00013935</name>
</gene>
<keyword evidence="2" id="KW-1185">Reference proteome</keyword>
<name>A0A9N9Z7Z9_9HYPO</name>
<reference evidence="1" key="1">
    <citation type="submission" date="2021-10" db="EMBL/GenBank/DDBJ databases">
        <authorList>
            <person name="Piombo E."/>
        </authorList>
    </citation>
    <scope>NUCLEOTIDE SEQUENCE</scope>
</reference>
<dbReference type="EMBL" id="CABFOC020000038">
    <property type="protein sequence ID" value="CAH0050697.1"/>
    <property type="molecule type" value="Genomic_DNA"/>
</dbReference>
<feature type="non-terminal residue" evidence="1">
    <location>
        <position position="1"/>
    </location>
</feature>
<comment type="caution">
    <text evidence="1">The sequence shown here is derived from an EMBL/GenBank/DDBJ whole genome shotgun (WGS) entry which is preliminary data.</text>
</comment>
<dbReference type="Proteomes" id="UP000775872">
    <property type="component" value="Unassembled WGS sequence"/>
</dbReference>
<dbReference type="OrthoDB" id="3515175at2759"/>
<proteinExistence type="predicted"/>
<sequence length="635" mass="71244">IHARKCLTHQTFVIAEVDGKYQPVAALNHPDLSGMRAAAQCHRLLQIFSHPSNRLALEAELFSAKTFFKGRIAPDPKHPTTSEFTQLSPFAFISTCLTVGSLHRTDGHPPAAIHQLPFDLHFDYCLNGGGIIVIDITDLDKIKYCFAFISRLRSRPLSAKQYLGTFYSEDDKFLQEPRSVTITTGLTRWAVIDVFSLVAQTTVTGPRGLVEQAVDKMMKALQSSSNVADLDTIKQEMLHFPGLKKIVKDWFSQNPHLVDGSPTTLSLVSLVYEGEQILNWGCFPILDVSSLETLLQTPGFQNVHTISLATPRTSLFYPKPLWPVLSTLPNLKTVCFLDPLSVNGFVTCQPFVELAQSDLNIRLDKLTITAPFYHSIHEENWISDDTSPPLLTPSFPVAQLLVHHDRSKIHDLAQYEYFSLGDALLSPVRLLTGLFQYMSIMRSLLFVTGGTTALNVSACFAASSSSLTSTEFGEIGPLPAQIYKYGLEAARKVSHRGQFSAMRDLQPGQWTVLLRQIRSSRFQYAFVRARKMIRIKEATWGRKPIEPDMIEVFTVEDFLGETAPDVDVGGMQNLYSQLLPEGFDTSTVLTLLDPQEACILLDEFIDKTKEVDLVKQRLRDGMHLNRPLWRVMINR</sequence>
<protein>
    <submittedName>
        <fullName evidence="1">Uncharacterized protein</fullName>
    </submittedName>
</protein>